<keyword evidence="3" id="KW-1185">Reference proteome</keyword>
<evidence type="ECO:0000256" key="1">
    <source>
        <dbReference type="SAM" id="MobiDB-lite"/>
    </source>
</evidence>
<dbReference type="AlphaFoldDB" id="A0A9X2KP29"/>
<proteinExistence type="predicted"/>
<protein>
    <submittedName>
        <fullName evidence="2">Uncharacterized protein</fullName>
    </submittedName>
</protein>
<name>A0A9X2KP29_9SPHN</name>
<gene>
    <name evidence="2" type="ORF">M9979_00860</name>
</gene>
<organism evidence="2 3">
    <name type="scientific">Sphingomonas liriopis</name>
    <dbReference type="NCBI Taxonomy" id="2949094"/>
    <lineage>
        <taxon>Bacteria</taxon>
        <taxon>Pseudomonadati</taxon>
        <taxon>Pseudomonadota</taxon>
        <taxon>Alphaproteobacteria</taxon>
        <taxon>Sphingomonadales</taxon>
        <taxon>Sphingomonadaceae</taxon>
        <taxon>Sphingomonas</taxon>
    </lineage>
</organism>
<dbReference type="RefSeq" id="WP_254287428.1">
    <property type="nucleotide sequence ID" value="NZ_JAMLDY010000001.1"/>
</dbReference>
<sequence length="49" mass="5249">MTDDQQDAREPTDDAAGTPDGEGANDNGKAQEDLEAEDLEGFVKDPLEQ</sequence>
<reference evidence="2" key="1">
    <citation type="submission" date="2022-05" db="EMBL/GenBank/DDBJ databases">
        <title>Sphingomonas sp. strain RP10 Genome sequencing and assembly.</title>
        <authorList>
            <person name="Kim I."/>
        </authorList>
    </citation>
    <scope>NUCLEOTIDE SEQUENCE</scope>
    <source>
        <strain evidence="2">RP10</strain>
    </source>
</reference>
<evidence type="ECO:0000313" key="3">
    <source>
        <dbReference type="Proteomes" id="UP001139486"/>
    </source>
</evidence>
<accession>A0A9X2KP29</accession>
<comment type="caution">
    <text evidence="2">The sequence shown here is derived from an EMBL/GenBank/DDBJ whole genome shotgun (WGS) entry which is preliminary data.</text>
</comment>
<evidence type="ECO:0000313" key="2">
    <source>
        <dbReference type="EMBL" id="MCP3733435.1"/>
    </source>
</evidence>
<feature type="region of interest" description="Disordered" evidence="1">
    <location>
        <begin position="1"/>
        <end position="49"/>
    </location>
</feature>
<dbReference type="Proteomes" id="UP001139486">
    <property type="component" value="Unassembled WGS sequence"/>
</dbReference>
<feature type="compositionally biased region" description="Basic and acidic residues" evidence="1">
    <location>
        <begin position="1"/>
        <end position="12"/>
    </location>
</feature>
<dbReference type="EMBL" id="JAMLDY010000001">
    <property type="protein sequence ID" value="MCP3733435.1"/>
    <property type="molecule type" value="Genomic_DNA"/>
</dbReference>